<keyword evidence="1" id="KW-0812">Transmembrane</keyword>
<dbReference type="AlphaFoldDB" id="A0AA40FR61"/>
<reference evidence="2" key="1">
    <citation type="submission" date="2021-10" db="EMBL/GenBank/DDBJ databases">
        <title>Melipona bicolor Genome sequencing and assembly.</title>
        <authorList>
            <person name="Araujo N.S."/>
            <person name="Arias M.C."/>
        </authorList>
    </citation>
    <scope>NUCLEOTIDE SEQUENCE</scope>
    <source>
        <strain evidence="2">USP_2M_L1-L4_2017</strain>
        <tissue evidence="2">Whole body</tissue>
    </source>
</reference>
<name>A0AA40FR61_9HYME</name>
<comment type="caution">
    <text evidence="2">The sequence shown here is derived from an EMBL/GenBank/DDBJ whole genome shotgun (WGS) entry which is preliminary data.</text>
</comment>
<sequence>MAMIGANLRFGIGASGNVSSNATKVFQCHPGGATEATLIFSLGALGMGANFLLMALILAKRQLRR</sequence>
<gene>
    <name evidence="2" type="ORF">K0M31_008511</name>
</gene>
<evidence type="ECO:0000256" key="1">
    <source>
        <dbReference type="SAM" id="Phobius"/>
    </source>
</evidence>
<keyword evidence="1" id="KW-1133">Transmembrane helix</keyword>
<feature type="transmembrane region" description="Helical" evidence="1">
    <location>
        <begin position="38"/>
        <end position="59"/>
    </location>
</feature>
<dbReference type="Proteomes" id="UP001177670">
    <property type="component" value="Unassembled WGS sequence"/>
</dbReference>
<evidence type="ECO:0000313" key="2">
    <source>
        <dbReference type="EMBL" id="KAK1123822.1"/>
    </source>
</evidence>
<dbReference type="EMBL" id="JAHYIQ010000020">
    <property type="protein sequence ID" value="KAK1123822.1"/>
    <property type="molecule type" value="Genomic_DNA"/>
</dbReference>
<evidence type="ECO:0000313" key="3">
    <source>
        <dbReference type="Proteomes" id="UP001177670"/>
    </source>
</evidence>
<accession>A0AA40FR61</accession>
<keyword evidence="3" id="KW-1185">Reference proteome</keyword>
<proteinExistence type="predicted"/>
<protein>
    <submittedName>
        <fullName evidence="2">Uncharacterized protein</fullName>
    </submittedName>
</protein>
<organism evidence="2 3">
    <name type="scientific">Melipona bicolor</name>
    <dbReference type="NCBI Taxonomy" id="60889"/>
    <lineage>
        <taxon>Eukaryota</taxon>
        <taxon>Metazoa</taxon>
        <taxon>Ecdysozoa</taxon>
        <taxon>Arthropoda</taxon>
        <taxon>Hexapoda</taxon>
        <taxon>Insecta</taxon>
        <taxon>Pterygota</taxon>
        <taxon>Neoptera</taxon>
        <taxon>Endopterygota</taxon>
        <taxon>Hymenoptera</taxon>
        <taxon>Apocrita</taxon>
        <taxon>Aculeata</taxon>
        <taxon>Apoidea</taxon>
        <taxon>Anthophila</taxon>
        <taxon>Apidae</taxon>
        <taxon>Melipona</taxon>
    </lineage>
</organism>
<keyword evidence="1" id="KW-0472">Membrane</keyword>